<evidence type="ECO:0000313" key="1">
    <source>
        <dbReference type="EMBL" id="KAF9529612.1"/>
    </source>
</evidence>
<dbReference type="EMBL" id="MU157845">
    <property type="protein sequence ID" value="KAF9529612.1"/>
    <property type="molecule type" value="Genomic_DNA"/>
</dbReference>
<comment type="caution">
    <text evidence="1">The sequence shown here is derived from an EMBL/GenBank/DDBJ whole genome shotgun (WGS) entry which is preliminary data.</text>
</comment>
<dbReference type="Proteomes" id="UP000807306">
    <property type="component" value="Unassembled WGS sequence"/>
</dbReference>
<protein>
    <submittedName>
        <fullName evidence="1">Uncharacterized protein</fullName>
    </submittedName>
</protein>
<reference evidence="1" key="1">
    <citation type="submission" date="2020-11" db="EMBL/GenBank/DDBJ databases">
        <authorList>
            <consortium name="DOE Joint Genome Institute"/>
            <person name="Ahrendt S."/>
            <person name="Riley R."/>
            <person name="Andreopoulos W."/>
            <person name="Labutti K."/>
            <person name="Pangilinan J."/>
            <person name="Ruiz-Duenas F.J."/>
            <person name="Barrasa J.M."/>
            <person name="Sanchez-Garcia M."/>
            <person name="Camarero S."/>
            <person name="Miyauchi S."/>
            <person name="Serrano A."/>
            <person name="Linde D."/>
            <person name="Babiker R."/>
            <person name="Drula E."/>
            <person name="Ayuso-Fernandez I."/>
            <person name="Pacheco R."/>
            <person name="Padilla G."/>
            <person name="Ferreira P."/>
            <person name="Barriuso J."/>
            <person name="Kellner H."/>
            <person name="Castanera R."/>
            <person name="Alfaro M."/>
            <person name="Ramirez L."/>
            <person name="Pisabarro A.G."/>
            <person name="Kuo A."/>
            <person name="Tritt A."/>
            <person name="Lipzen A."/>
            <person name="He G."/>
            <person name="Yan M."/>
            <person name="Ng V."/>
            <person name="Cullen D."/>
            <person name="Martin F."/>
            <person name="Rosso M.-N."/>
            <person name="Henrissat B."/>
            <person name="Hibbett D."/>
            <person name="Martinez A.T."/>
            <person name="Grigoriev I.V."/>
        </authorList>
    </citation>
    <scope>NUCLEOTIDE SEQUENCE</scope>
    <source>
        <strain evidence="1">CBS 506.95</strain>
    </source>
</reference>
<keyword evidence="2" id="KW-1185">Reference proteome</keyword>
<name>A0A9P6EIC8_9AGAR</name>
<gene>
    <name evidence="1" type="ORF">CPB83DRAFT_905991</name>
</gene>
<sequence length="279" mass="31063">MRLPQLRCPVSKFYYANSDTRCSSSALILCETIAPQVYNETPWYSWKFADPTIEHQPGKSVTSGSITDQSKDVCSSRGEIAVSTSLVLRFFQSSRFVLSSFIVPCDGLKAFEYLDVPDNALASSSRLRSMTTSTSALSSKRSKTATHPRLPFYENRFNSPGGSTSFNTVRRYLSTGARNELLPPPLTSHSRPRTPNTISTKIDEQEFLDLADSLYKTSIPPNETEDYSDSGLLNINSTHFVHNGHFEQVEDNGSRNIVAGPEQLLSDHHSVKSNKTIHE</sequence>
<evidence type="ECO:0000313" key="2">
    <source>
        <dbReference type="Proteomes" id="UP000807306"/>
    </source>
</evidence>
<accession>A0A9P6EIC8</accession>
<dbReference type="AlphaFoldDB" id="A0A9P6EIC8"/>
<proteinExistence type="predicted"/>
<organism evidence="1 2">
    <name type="scientific">Crepidotus variabilis</name>
    <dbReference type="NCBI Taxonomy" id="179855"/>
    <lineage>
        <taxon>Eukaryota</taxon>
        <taxon>Fungi</taxon>
        <taxon>Dikarya</taxon>
        <taxon>Basidiomycota</taxon>
        <taxon>Agaricomycotina</taxon>
        <taxon>Agaricomycetes</taxon>
        <taxon>Agaricomycetidae</taxon>
        <taxon>Agaricales</taxon>
        <taxon>Agaricineae</taxon>
        <taxon>Crepidotaceae</taxon>
        <taxon>Crepidotus</taxon>
    </lineage>
</organism>